<reference evidence="1 2" key="1">
    <citation type="submission" date="2019-06" db="EMBL/GenBank/DDBJ databases">
        <title>Paenimaribius caenipelagi gen. nov., sp. nov., isolated from a tidal flat.</title>
        <authorList>
            <person name="Yoon J.-H."/>
        </authorList>
    </citation>
    <scope>NUCLEOTIDE SEQUENCE [LARGE SCALE GENOMIC DNA]</scope>
    <source>
        <strain evidence="1 2">JBTF-M29</strain>
    </source>
</reference>
<keyword evidence="2" id="KW-1185">Reference proteome</keyword>
<sequence>MLIQMDGLPAETLAILRAPVGLPAGMAFQPVSMEAVLGQEDSYRVIASVALTEHAVTADVAEWIWAQIEDAAPLVVKIGATRARIGEAAALAWVLDRERDG</sequence>
<comment type="caution">
    <text evidence="1">The sequence shown here is derived from an EMBL/GenBank/DDBJ whole genome shotgun (WGS) entry which is preliminary data.</text>
</comment>
<evidence type="ECO:0000313" key="1">
    <source>
        <dbReference type="EMBL" id="TRD23614.1"/>
    </source>
</evidence>
<dbReference type="OrthoDB" id="7868854at2"/>
<proteinExistence type="predicted"/>
<dbReference type="AlphaFoldDB" id="A0A547QB55"/>
<protein>
    <submittedName>
        <fullName evidence="1">Uncharacterized protein</fullName>
    </submittedName>
</protein>
<organism evidence="1 2">
    <name type="scientific">Palleronia caenipelagi</name>
    <dbReference type="NCBI Taxonomy" id="2489174"/>
    <lineage>
        <taxon>Bacteria</taxon>
        <taxon>Pseudomonadati</taxon>
        <taxon>Pseudomonadota</taxon>
        <taxon>Alphaproteobacteria</taxon>
        <taxon>Rhodobacterales</taxon>
        <taxon>Roseobacteraceae</taxon>
        <taxon>Palleronia</taxon>
    </lineage>
</organism>
<dbReference type="RefSeq" id="WP_142832936.1">
    <property type="nucleotide sequence ID" value="NZ_VFSV01000001.1"/>
</dbReference>
<evidence type="ECO:0000313" key="2">
    <source>
        <dbReference type="Proteomes" id="UP000318590"/>
    </source>
</evidence>
<accession>A0A547QB55</accession>
<name>A0A547QB55_9RHOB</name>
<dbReference type="EMBL" id="VFSV01000001">
    <property type="protein sequence ID" value="TRD23614.1"/>
    <property type="molecule type" value="Genomic_DNA"/>
</dbReference>
<gene>
    <name evidence="1" type="ORF">FEV53_00935</name>
</gene>
<dbReference type="Proteomes" id="UP000318590">
    <property type="component" value="Unassembled WGS sequence"/>
</dbReference>